<dbReference type="Pfam" id="PF10077">
    <property type="entry name" value="DUF2314"/>
    <property type="match status" value="1"/>
</dbReference>
<evidence type="ECO:0000313" key="4">
    <source>
        <dbReference type="Proteomes" id="UP000051681"/>
    </source>
</evidence>
<dbReference type="AlphaFoldDB" id="A0A0P1GSS1"/>
<dbReference type="STRING" id="340021.TM5383_02958"/>
<accession>A0A0P1GSS1</accession>
<gene>
    <name evidence="3" type="ORF">TM5383_02958</name>
</gene>
<evidence type="ECO:0000256" key="1">
    <source>
        <dbReference type="SAM" id="SignalP"/>
    </source>
</evidence>
<dbReference type="OrthoDB" id="121776at2"/>
<name>A0A0P1GSS1_9RHOB</name>
<sequence length="174" mass="18818">MFPRSARALSLVVSLALPTALLPALPALAGDDVVEFATDDEAMNRATADARASLNAALDYLRYSDGSYPANLSVKVGFPIEHPDINTEVIWIDSLRDLGDGQMHGQFANAPNAIPDASLGSPVTFARAEVVDWSYYDGQSLYGNYTTRTMLPHLDAAQAAQLRQLLSEDPRLPQ</sequence>
<feature type="signal peptide" evidence="1">
    <location>
        <begin position="1"/>
        <end position="29"/>
    </location>
</feature>
<feature type="chain" id="PRO_5006063731" description="DUF2314 domain-containing protein" evidence="1">
    <location>
        <begin position="30"/>
        <end position="174"/>
    </location>
</feature>
<keyword evidence="1" id="KW-0732">Signal</keyword>
<protein>
    <recommendedName>
        <fullName evidence="2">DUF2314 domain-containing protein</fullName>
    </recommendedName>
</protein>
<reference evidence="3 4" key="1">
    <citation type="submission" date="2015-09" db="EMBL/GenBank/DDBJ databases">
        <authorList>
            <consortium name="Swine Surveillance"/>
        </authorList>
    </citation>
    <scope>NUCLEOTIDE SEQUENCE [LARGE SCALE GENOMIC DNA]</scope>
    <source>
        <strain evidence="3 4">CECT 8383</strain>
    </source>
</reference>
<proteinExistence type="predicted"/>
<dbReference type="Proteomes" id="UP000051681">
    <property type="component" value="Unassembled WGS sequence"/>
</dbReference>
<evidence type="ECO:0000259" key="2">
    <source>
        <dbReference type="Pfam" id="PF10077"/>
    </source>
</evidence>
<dbReference type="InterPro" id="IPR018756">
    <property type="entry name" value="DUF2314"/>
</dbReference>
<evidence type="ECO:0000313" key="3">
    <source>
        <dbReference type="EMBL" id="CUH85724.1"/>
    </source>
</evidence>
<organism evidence="3 4">
    <name type="scientific">Thalassovita mediterranea</name>
    <dbReference type="NCBI Taxonomy" id="340021"/>
    <lineage>
        <taxon>Bacteria</taxon>
        <taxon>Pseudomonadati</taxon>
        <taxon>Pseudomonadota</taxon>
        <taxon>Alphaproteobacteria</taxon>
        <taxon>Rhodobacterales</taxon>
        <taxon>Roseobacteraceae</taxon>
        <taxon>Thalassovita</taxon>
    </lineage>
</organism>
<dbReference type="RefSeq" id="WP_058319778.1">
    <property type="nucleotide sequence ID" value="NZ_JBMYKQ010000037.1"/>
</dbReference>
<keyword evidence="4" id="KW-1185">Reference proteome</keyword>
<dbReference type="EMBL" id="CYSF01000017">
    <property type="protein sequence ID" value="CUH85724.1"/>
    <property type="molecule type" value="Genomic_DNA"/>
</dbReference>
<feature type="domain" description="DUF2314" evidence="2">
    <location>
        <begin position="40"/>
        <end position="159"/>
    </location>
</feature>